<sequence>MNVLAHLRVAVVAFAALFGTSQQTPESFDVVVIHPNHTGERNTQLDLSRPGQFIAVNATARTLLRNAYGLLPFQLAGAPNWDDEDAFDIRAKIDSPDVITQARFKILLQSLLADRFHLKSHWETRESPVYVLTRDKGEPKVTPRGDTPGHGMNTRKTATSVNMKGDGVPMQELSTNLGNQLGRYVIDQTDLKGNYDFVLNWSPDQNSDTNLPSLFTAIREQLGLRLEAQKGPMPVLVIDHIEKPSDN</sequence>
<name>A0A1G7J3B6_9BACT</name>
<gene>
    <name evidence="3" type="ORF">SAMN05444167_1675</name>
</gene>
<dbReference type="InterPro" id="IPR017801">
    <property type="entry name" value="DUF3738"/>
</dbReference>
<dbReference type="OrthoDB" id="113385at2"/>
<feature type="chain" id="PRO_5012565704" evidence="2">
    <location>
        <begin position="16"/>
        <end position="247"/>
    </location>
</feature>
<reference evidence="3 4" key="1">
    <citation type="submission" date="2016-10" db="EMBL/GenBank/DDBJ databases">
        <authorList>
            <person name="de Groot N.N."/>
        </authorList>
    </citation>
    <scope>NUCLEOTIDE SEQUENCE [LARGE SCALE GENOMIC DNA]</scope>
    <source>
        <strain evidence="3 4">GAS232</strain>
    </source>
</reference>
<evidence type="ECO:0000313" key="3">
    <source>
        <dbReference type="EMBL" id="SDF19373.1"/>
    </source>
</evidence>
<dbReference type="Pfam" id="PF12543">
    <property type="entry name" value="DUF3738"/>
    <property type="match status" value="1"/>
</dbReference>
<proteinExistence type="predicted"/>
<organism evidence="3 4">
    <name type="scientific">Terriglobus roseus</name>
    <dbReference type="NCBI Taxonomy" id="392734"/>
    <lineage>
        <taxon>Bacteria</taxon>
        <taxon>Pseudomonadati</taxon>
        <taxon>Acidobacteriota</taxon>
        <taxon>Terriglobia</taxon>
        <taxon>Terriglobales</taxon>
        <taxon>Acidobacteriaceae</taxon>
        <taxon>Terriglobus</taxon>
    </lineage>
</organism>
<protein>
    <submittedName>
        <fullName evidence="3">Soil-associated protein, TIGR03435 family</fullName>
    </submittedName>
</protein>
<evidence type="ECO:0000256" key="1">
    <source>
        <dbReference type="SAM" id="MobiDB-lite"/>
    </source>
</evidence>
<feature type="region of interest" description="Disordered" evidence="1">
    <location>
        <begin position="136"/>
        <end position="167"/>
    </location>
</feature>
<keyword evidence="2" id="KW-0732">Signal</keyword>
<feature type="signal peptide" evidence="2">
    <location>
        <begin position="1"/>
        <end position="15"/>
    </location>
</feature>
<evidence type="ECO:0000256" key="2">
    <source>
        <dbReference type="SAM" id="SignalP"/>
    </source>
</evidence>
<dbReference type="Proteomes" id="UP000182427">
    <property type="component" value="Chromosome I"/>
</dbReference>
<accession>A0A1G7J3B6</accession>
<evidence type="ECO:0000313" key="4">
    <source>
        <dbReference type="Proteomes" id="UP000182427"/>
    </source>
</evidence>
<dbReference type="NCBIfam" id="TIGR03435">
    <property type="entry name" value="Soli_TIGR03435"/>
    <property type="match status" value="1"/>
</dbReference>
<dbReference type="RefSeq" id="WP_083344724.1">
    <property type="nucleotide sequence ID" value="NZ_LT629690.1"/>
</dbReference>
<keyword evidence="4" id="KW-1185">Reference proteome</keyword>
<dbReference type="EMBL" id="LT629690">
    <property type="protein sequence ID" value="SDF19373.1"/>
    <property type="molecule type" value="Genomic_DNA"/>
</dbReference>
<dbReference type="AlphaFoldDB" id="A0A1G7J3B6"/>